<feature type="transmembrane region" description="Helical" evidence="7">
    <location>
        <begin position="731"/>
        <end position="753"/>
    </location>
</feature>
<feature type="transmembrane region" description="Helical" evidence="7">
    <location>
        <begin position="326"/>
        <end position="349"/>
    </location>
</feature>
<feature type="domain" description="ABC3 transporter permease C-terminal" evidence="8">
    <location>
        <begin position="731"/>
        <end position="843"/>
    </location>
</feature>
<protein>
    <submittedName>
        <fullName evidence="9">ABC transport system permease protein</fullName>
    </submittedName>
</protein>
<keyword evidence="4 7" id="KW-1133">Transmembrane helix</keyword>
<comment type="subcellular location">
    <subcellularLocation>
        <location evidence="1">Cell membrane</location>
        <topology evidence="1">Multi-pass membrane protein</topology>
    </subcellularLocation>
</comment>
<keyword evidence="10" id="KW-1185">Reference proteome</keyword>
<keyword evidence="2" id="KW-1003">Cell membrane</keyword>
<evidence type="ECO:0000256" key="5">
    <source>
        <dbReference type="ARBA" id="ARBA00023136"/>
    </source>
</evidence>
<feature type="transmembrane region" description="Helical" evidence="7">
    <location>
        <begin position="28"/>
        <end position="48"/>
    </location>
</feature>
<feature type="transmembrane region" description="Helical" evidence="7">
    <location>
        <begin position="361"/>
        <end position="382"/>
    </location>
</feature>
<dbReference type="PANTHER" id="PTHR30572:SF4">
    <property type="entry name" value="ABC TRANSPORTER PERMEASE YTRF"/>
    <property type="match status" value="1"/>
</dbReference>
<dbReference type="RefSeq" id="WP_257463805.1">
    <property type="nucleotide sequence ID" value="NZ_BAABXP010000003.1"/>
</dbReference>
<feature type="transmembrane region" description="Helical" evidence="7">
    <location>
        <begin position="780"/>
        <end position="806"/>
    </location>
</feature>
<evidence type="ECO:0000256" key="7">
    <source>
        <dbReference type="SAM" id="Phobius"/>
    </source>
</evidence>
<dbReference type="InterPro" id="IPR050250">
    <property type="entry name" value="Macrolide_Exporter_MacB"/>
</dbReference>
<comment type="similarity">
    <text evidence="6">Belongs to the ABC-4 integral membrane protein family.</text>
</comment>
<sequence length="855" mass="94584">MKAGKEKRFDGIRVLNQRTFRKNRGRNLVAVLAILMTTMMFTTLFTLAQSMNKNLIEMTFRQTGYDAQTSFKTIAPEQAERLAAHSEVKELGQSIVLGLAENKQLAGHQTEIRWADESYAKHSFAMPSEGGLPQKRDEIALDTLTLDKLGVEHQLGEKVTLEWRKDLSAPDGEVISSEFTLCGFWEGNASSYSSMAWVSREYADEMTGGNYNQEGQVLGQYMAQVTLHGDSHIEETMNGILADTGMTELEYGVNLAYSPEMGATALQETLPMYLGMILVFIAGYLIIYNIFQISVTADVQFYGKLKTLGSSNRQIRKLIYGQAQRLCIIGIPAGLIAGWGLGMVLVPVLTGMVEGGGSVSANPVIFIGSAVFAGLTVLISCMRPARLASRVSPVEALRMNDADGKIKKKKRHRTGSTSLEAMAWANLGRNKKRTVTVICSLSLGLVLLSCFYAKSASFDMEKYLADLTLSDFELEEVTSEDYIGGYDPKGTTLNSELTEKLESMEGVEALGHQYSHQFIWEMNEDTVQNLKDFYTEDMLKDWSEYDPEGPEQFRKAVDTGEANAVVYGLDGIPLDGITQEKYLMDGEFDGAAFAGGDYVLAVGPANDPGQKLPVLPAPSVGSKITLEGKEYTVMAVVYPLMPVDNGASEVGAPNAMELHFIMPSDTFRSLWPENTLRRLFVNVDDAHLEQTQEWLDEYTENVDSSLPVTSRQTMAEQYEKETRSSAVMGNAISIIIALVGILNFINSMVTAIVSRKREFAMIQSVGMTKRQLCRMLVYEGLYYAGITLIVSYVLSSFAVGVVIRAMVEGGFTTFRFTLLPLLICTPLLLIFAVLIPCCCFRNLEKQSIVERLRME</sequence>
<name>A0ABV2LYJ4_9FIRM</name>
<dbReference type="Proteomes" id="UP001549106">
    <property type="component" value="Unassembled WGS sequence"/>
</dbReference>
<dbReference type="EMBL" id="JBEPMJ010000002">
    <property type="protein sequence ID" value="MET3749274.1"/>
    <property type="molecule type" value="Genomic_DNA"/>
</dbReference>
<evidence type="ECO:0000313" key="10">
    <source>
        <dbReference type="Proteomes" id="UP001549106"/>
    </source>
</evidence>
<organism evidence="9 10">
    <name type="scientific">Blautia caecimuris</name>
    <dbReference type="NCBI Taxonomy" id="1796615"/>
    <lineage>
        <taxon>Bacteria</taxon>
        <taxon>Bacillati</taxon>
        <taxon>Bacillota</taxon>
        <taxon>Clostridia</taxon>
        <taxon>Lachnospirales</taxon>
        <taxon>Lachnospiraceae</taxon>
        <taxon>Blautia</taxon>
    </lineage>
</organism>
<evidence type="ECO:0000256" key="3">
    <source>
        <dbReference type="ARBA" id="ARBA00022692"/>
    </source>
</evidence>
<evidence type="ECO:0000256" key="2">
    <source>
        <dbReference type="ARBA" id="ARBA00022475"/>
    </source>
</evidence>
<keyword evidence="5 7" id="KW-0472">Membrane</keyword>
<evidence type="ECO:0000256" key="1">
    <source>
        <dbReference type="ARBA" id="ARBA00004651"/>
    </source>
</evidence>
<evidence type="ECO:0000256" key="4">
    <source>
        <dbReference type="ARBA" id="ARBA00022989"/>
    </source>
</evidence>
<dbReference type="InterPro" id="IPR003838">
    <property type="entry name" value="ABC3_permease_C"/>
</dbReference>
<feature type="transmembrane region" description="Helical" evidence="7">
    <location>
        <begin position="270"/>
        <end position="291"/>
    </location>
</feature>
<feature type="transmembrane region" description="Helical" evidence="7">
    <location>
        <begin position="818"/>
        <end position="843"/>
    </location>
</feature>
<feature type="transmembrane region" description="Helical" evidence="7">
    <location>
        <begin position="435"/>
        <end position="454"/>
    </location>
</feature>
<accession>A0ABV2LYJ4</accession>
<evidence type="ECO:0000259" key="8">
    <source>
        <dbReference type="Pfam" id="PF02687"/>
    </source>
</evidence>
<dbReference type="PANTHER" id="PTHR30572">
    <property type="entry name" value="MEMBRANE COMPONENT OF TRANSPORTER-RELATED"/>
    <property type="match status" value="1"/>
</dbReference>
<comment type="caution">
    <text evidence="9">The sequence shown here is derived from an EMBL/GenBank/DDBJ whole genome shotgun (WGS) entry which is preliminary data.</text>
</comment>
<feature type="domain" description="ABC3 transporter permease C-terminal" evidence="8">
    <location>
        <begin position="276"/>
        <end position="393"/>
    </location>
</feature>
<proteinExistence type="inferred from homology"/>
<reference evidence="9 10" key="1">
    <citation type="submission" date="2024-06" db="EMBL/GenBank/DDBJ databases">
        <title>Genomic Encyclopedia of Type Strains, Phase IV (KMG-IV): sequencing the most valuable type-strain genomes for metagenomic binning, comparative biology and taxonomic classification.</title>
        <authorList>
            <person name="Goeker M."/>
        </authorList>
    </citation>
    <scope>NUCLEOTIDE SEQUENCE [LARGE SCALE GENOMIC DNA]</scope>
    <source>
        <strain evidence="9 10">DSM 29492</strain>
    </source>
</reference>
<evidence type="ECO:0000256" key="6">
    <source>
        <dbReference type="ARBA" id="ARBA00038076"/>
    </source>
</evidence>
<evidence type="ECO:0000313" key="9">
    <source>
        <dbReference type="EMBL" id="MET3749274.1"/>
    </source>
</evidence>
<dbReference type="Pfam" id="PF02687">
    <property type="entry name" value="FtsX"/>
    <property type="match status" value="2"/>
</dbReference>
<gene>
    <name evidence="9" type="ORF">ABID24_000497</name>
</gene>
<keyword evidence="3 7" id="KW-0812">Transmembrane</keyword>